<evidence type="ECO:0000259" key="11">
    <source>
        <dbReference type="Pfam" id="PF19310"/>
    </source>
</evidence>
<dbReference type="InterPro" id="IPR024077">
    <property type="entry name" value="Neurolysin/TOP_dom2"/>
</dbReference>
<dbReference type="FunFam" id="3.40.390.10:FF:000009">
    <property type="entry name" value="Oligopeptidase A"/>
    <property type="match status" value="1"/>
</dbReference>
<evidence type="ECO:0000256" key="2">
    <source>
        <dbReference type="ARBA" id="ARBA00022670"/>
    </source>
</evidence>
<evidence type="ECO:0000259" key="10">
    <source>
        <dbReference type="Pfam" id="PF01432"/>
    </source>
</evidence>
<dbReference type="InterPro" id="IPR001567">
    <property type="entry name" value="Pept_M3A_M3B_dom"/>
</dbReference>
<proteinExistence type="inferred from homology"/>
<dbReference type="InterPro" id="IPR024079">
    <property type="entry name" value="MetalloPept_cat_dom_sf"/>
</dbReference>
<dbReference type="InterPro" id="IPR045090">
    <property type="entry name" value="Pept_M3A_M3B"/>
</dbReference>
<evidence type="ECO:0000313" key="13">
    <source>
        <dbReference type="Proteomes" id="UP000242502"/>
    </source>
</evidence>
<dbReference type="GO" id="GO:0046872">
    <property type="term" value="F:metal ion binding"/>
    <property type="evidence" value="ECO:0007669"/>
    <property type="project" value="UniProtKB-UniRule"/>
</dbReference>
<reference evidence="12 13" key="1">
    <citation type="journal article" date="2016" name="Appl. Environ. Microbiol.">
        <title>Lack of Overt Genome Reduction in the Bryostatin-Producing Bryozoan Symbiont "Candidatus Endobugula sertula".</title>
        <authorList>
            <person name="Miller I.J."/>
            <person name="Vanee N."/>
            <person name="Fong S.S."/>
            <person name="Lim-Fong G.E."/>
            <person name="Kwan J.C."/>
        </authorList>
    </citation>
    <scope>NUCLEOTIDE SEQUENCE [LARGE SCALE GENOMIC DNA]</scope>
    <source>
        <strain evidence="12">AB1-4</strain>
    </source>
</reference>
<dbReference type="SUPFAM" id="SSF55486">
    <property type="entry name" value="Metalloproteases ('zincins'), catalytic domain"/>
    <property type="match status" value="1"/>
</dbReference>
<dbReference type="InterPro" id="IPR045666">
    <property type="entry name" value="OpdA_N"/>
</dbReference>
<comment type="cofactor">
    <cofactor evidence="9">
        <name>Zn(2+)</name>
        <dbReference type="ChEBI" id="CHEBI:29105"/>
    </cofactor>
    <text evidence="9">Binds 1 zinc ion.</text>
</comment>
<feature type="domain" description="Peptidase M3A/M3B catalytic" evidence="10">
    <location>
        <begin position="225"/>
        <end position="680"/>
    </location>
</feature>
<dbReference type="EC" id="3.4.24.70" evidence="8"/>
<dbReference type="STRING" id="62101.AB835_05105"/>
<dbReference type="InterPro" id="IPR034005">
    <property type="entry name" value="M3A_DCP"/>
</dbReference>
<evidence type="ECO:0000256" key="1">
    <source>
        <dbReference type="ARBA" id="ARBA00006040"/>
    </source>
</evidence>
<dbReference type="AlphaFoldDB" id="A0A1D2QRB0"/>
<comment type="similarity">
    <text evidence="1 9">Belongs to the peptidase M3 family.</text>
</comment>
<dbReference type="PANTHER" id="PTHR11804">
    <property type="entry name" value="PROTEASE M3 THIMET OLIGOPEPTIDASE-RELATED"/>
    <property type="match status" value="1"/>
</dbReference>
<name>A0A1D2QRB0_9GAMM</name>
<keyword evidence="6 9" id="KW-0482">Metalloprotease</keyword>
<dbReference type="Gene3D" id="3.40.390.10">
    <property type="entry name" value="Collagenase (Catalytic Domain)"/>
    <property type="match status" value="1"/>
</dbReference>
<organism evidence="12 13">
    <name type="scientific">Candidatus Endobugula sertula</name>
    <name type="common">Bugula neritina bacterial symbiont</name>
    <dbReference type="NCBI Taxonomy" id="62101"/>
    <lineage>
        <taxon>Bacteria</taxon>
        <taxon>Pseudomonadati</taxon>
        <taxon>Pseudomonadota</taxon>
        <taxon>Gammaproteobacteria</taxon>
        <taxon>Cellvibrionales</taxon>
        <taxon>Cellvibrionaceae</taxon>
        <taxon>Candidatus Endobugula</taxon>
    </lineage>
</organism>
<sequence>MSNPLLEYHPLPPFERITVEHIIPAISQRIEDVFTILENQLKVIEEGTPPSWDNLVAPFEEASDLLNQSWSPVQHLNSVKNSDELRHVYETCLKKITAFNTAIDQHEPLYRAYKRLVDSEHYQQLTTPQQRVIEQALRDFHLAGIALPEADKQRYGDIKKRLSALSNQFSNNVLDATQVWLCQFDSAKALAGLPETELAAAKQTAQQKQLEGYVVTLDMPSYLAVMTYADDRALREKTYRAFVTRASQESDADKKDQWDNTAIIEEILALRHELACLLGFANYAELSLATKMANTPQQVTEFLYDLVNKSLPAAKKDLQELTNYAKNSEGIETLEAWDIAYYSEKLRQEKYTVSQEALRAYFPAERVLEGLFSVVNRLFGIIIETTHDIEKYHDDIHLYRIEKNQQTIAYFYLDMYARDKKRGGAWMADCRTRRLRENTLQLPVAFLTCNFSPPVGDTPSLLTHQEVTTLFHEFGHGLHHMLTQMTDAAVSGISGVAWDAVELPSQFLENWCWEKSVIPMISCHYQTGEPLPERLLEKMLTAKNFQSGMQMLRQIEFALFDMLIHEHYDPKNPVDVQTTLDQVRKQVAVTIPPECNKFQNSFKHIFAGGYAAGYYSYKWAEVLSADAFSLFEEKGIFDKTTSEKFLTTILASGGSQKPMDLFIAFRGRRPETDALLRHSGL</sequence>
<dbReference type="Pfam" id="PF01432">
    <property type="entry name" value="Peptidase_M3"/>
    <property type="match status" value="1"/>
</dbReference>
<dbReference type="CDD" id="cd06456">
    <property type="entry name" value="M3A_DCP"/>
    <property type="match status" value="1"/>
</dbReference>
<dbReference type="GO" id="GO:0004222">
    <property type="term" value="F:metalloendopeptidase activity"/>
    <property type="evidence" value="ECO:0007669"/>
    <property type="project" value="UniProtKB-EC"/>
</dbReference>
<evidence type="ECO:0000256" key="3">
    <source>
        <dbReference type="ARBA" id="ARBA00022723"/>
    </source>
</evidence>
<keyword evidence="4 9" id="KW-0378">Hydrolase</keyword>
<comment type="caution">
    <text evidence="12">The sequence shown here is derived from an EMBL/GenBank/DDBJ whole genome shotgun (WGS) entry which is preliminary data.</text>
</comment>
<evidence type="ECO:0000256" key="9">
    <source>
        <dbReference type="RuleBase" id="RU003435"/>
    </source>
</evidence>
<feature type="domain" description="Oligopeptidase A N-terminal" evidence="11">
    <location>
        <begin position="32"/>
        <end position="151"/>
    </location>
</feature>
<protein>
    <recommendedName>
        <fullName evidence="8">oligopeptidase A</fullName>
        <ecNumber evidence="8">3.4.24.70</ecNumber>
    </recommendedName>
</protein>
<evidence type="ECO:0000256" key="4">
    <source>
        <dbReference type="ARBA" id="ARBA00022801"/>
    </source>
</evidence>
<evidence type="ECO:0000256" key="5">
    <source>
        <dbReference type="ARBA" id="ARBA00022833"/>
    </source>
</evidence>
<evidence type="ECO:0000256" key="8">
    <source>
        <dbReference type="ARBA" id="ARBA00026100"/>
    </source>
</evidence>
<dbReference type="Gene3D" id="1.10.1370.10">
    <property type="entry name" value="Neurolysin, domain 3"/>
    <property type="match status" value="1"/>
</dbReference>
<evidence type="ECO:0000256" key="6">
    <source>
        <dbReference type="ARBA" id="ARBA00023049"/>
    </source>
</evidence>
<keyword evidence="5 9" id="KW-0862">Zinc</keyword>
<dbReference type="GO" id="GO:0006518">
    <property type="term" value="P:peptide metabolic process"/>
    <property type="evidence" value="ECO:0007669"/>
    <property type="project" value="TreeGrafter"/>
</dbReference>
<dbReference type="PANTHER" id="PTHR11804:SF84">
    <property type="entry name" value="SACCHAROLYSIN"/>
    <property type="match status" value="1"/>
</dbReference>
<dbReference type="Pfam" id="PF19310">
    <property type="entry name" value="TOP_N"/>
    <property type="match status" value="1"/>
</dbReference>
<dbReference type="GO" id="GO:0005829">
    <property type="term" value="C:cytosol"/>
    <property type="evidence" value="ECO:0007669"/>
    <property type="project" value="UniProtKB-ARBA"/>
</dbReference>
<dbReference type="Proteomes" id="UP000242502">
    <property type="component" value="Unassembled WGS sequence"/>
</dbReference>
<evidence type="ECO:0000313" key="12">
    <source>
        <dbReference type="EMBL" id="ODS24112.1"/>
    </source>
</evidence>
<keyword evidence="2 9" id="KW-0645">Protease</keyword>
<keyword evidence="3 9" id="KW-0479">Metal-binding</keyword>
<dbReference type="GO" id="GO:0006508">
    <property type="term" value="P:proteolysis"/>
    <property type="evidence" value="ECO:0007669"/>
    <property type="project" value="UniProtKB-KW"/>
</dbReference>
<comment type="catalytic activity">
    <reaction evidence="7">
        <text>Hydrolysis of oligopeptides, with broad specificity. Gly or Ala commonly occur as P1 or P1' residues, but more distant residues are also important, as is shown by the fact that Z-Gly-Pro-Gly-|-Gly-Pro-Ala is cleaved, but not Z-(Gly)(5).</text>
        <dbReference type="EC" id="3.4.24.70"/>
    </reaction>
</comment>
<gene>
    <name evidence="12" type="ORF">AB835_05105</name>
</gene>
<dbReference type="EMBL" id="MDLC01000013">
    <property type="protein sequence ID" value="ODS24112.1"/>
    <property type="molecule type" value="Genomic_DNA"/>
</dbReference>
<evidence type="ECO:0000256" key="7">
    <source>
        <dbReference type="ARBA" id="ARBA00024603"/>
    </source>
</evidence>
<accession>A0A1D2QRB0</accession>